<evidence type="ECO:0000256" key="1">
    <source>
        <dbReference type="SAM" id="MobiDB-lite"/>
    </source>
</evidence>
<protein>
    <recommendedName>
        <fullName evidence="4">Outer membrane protein beta-barrel domain-containing protein</fullName>
    </recommendedName>
</protein>
<keyword evidence="3" id="KW-1185">Reference proteome</keyword>
<name>A0A0K1QBL1_9BACT</name>
<feature type="compositionally biased region" description="Low complexity" evidence="1">
    <location>
        <begin position="26"/>
        <end position="40"/>
    </location>
</feature>
<dbReference type="Gene3D" id="2.40.160.20">
    <property type="match status" value="1"/>
</dbReference>
<dbReference type="Proteomes" id="UP000064967">
    <property type="component" value="Chromosome"/>
</dbReference>
<organism evidence="2 3">
    <name type="scientific">Labilithrix luteola</name>
    <dbReference type="NCBI Taxonomy" id="1391654"/>
    <lineage>
        <taxon>Bacteria</taxon>
        <taxon>Pseudomonadati</taxon>
        <taxon>Myxococcota</taxon>
        <taxon>Polyangia</taxon>
        <taxon>Polyangiales</taxon>
        <taxon>Labilitrichaceae</taxon>
        <taxon>Labilithrix</taxon>
    </lineage>
</organism>
<evidence type="ECO:0008006" key="4">
    <source>
        <dbReference type="Google" id="ProtNLM"/>
    </source>
</evidence>
<dbReference type="SUPFAM" id="SSF56925">
    <property type="entry name" value="OMPA-like"/>
    <property type="match status" value="1"/>
</dbReference>
<dbReference type="InterPro" id="IPR011250">
    <property type="entry name" value="OMP/PagP_B-barrel"/>
</dbReference>
<proteinExistence type="predicted"/>
<dbReference type="RefSeq" id="WP_146653883.1">
    <property type="nucleotide sequence ID" value="NZ_CP012333.1"/>
</dbReference>
<feature type="region of interest" description="Disordered" evidence="1">
    <location>
        <begin position="16"/>
        <end position="63"/>
    </location>
</feature>
<sequence length="259" mass="27071">MLASWAAATAFLVPSEARSQPATAVPAAPEPDGGAPTPTTATPPPGTEGEPAAPSIAQPESTTPISRTIQDFERAPPPPTNVVYLQYGVAFTAEVLSSAGAICSNTTVPCILGTGGGITIRAGWRGTGSLYIGGAYALSKQDPNKLLRLAILQQARAEGRYYLMTGRDTEPYLMLGLGVAGYGNEWSVDTYGPAASLGAGIEAQVTRRTVVGVAVGYRVLHFNSFTDTSGADREAGIAQFVGLDLVLEQRDPIFTERKR</sequence>
<dbReference type="AlphaFoldDB" id="A0A0K1QBL1"/>
<evidence type="ECO:0000313" key="2">
    <source>
        <dbReference type="EMBL" id="AKV03057.1"/>
    </source>
</evidence>
<evidence type="ECO:0000313" key="3">
    <source>
        <dbReference type="Proteomes" id="UP000064967"/>
    </source>
</evidence>
<dbReference type="EMBL" id="CP012333">
    <property type="protein sequence ID" value="AKV03057.1"/>
    <property type="molecule type" value="Genomic_DNA"/>
</dbReference>
<dbReference type="OrthoDB" id="5512769at2"/>
<accession>A0A0K1QBL1</accession>
<reference evidence="2 3" key="1">
    <citation type="submission" date="2015-08" db="EMBL/GenBank/DDBJ databases">
        <authorList>
            <person name="Babu N.S."/>
            <person name="Beckwith C.J."/>
            <person name="Beseler K.G."/>
            <person name="Brison A."/>
            <person name="Carone J.V."/>
            <person name="Caskin T.P."/>
            <person name="Diamond M."/>
            <person name="Durham M.E."/>
            <person name="Foxe J.M."/>
            <person name="Go M."/>
            <person name="Henderson B.A."/>
            <person name="Jones I.B."/>
            <person name="McGettigan J.A."/>
            <person name="Micheletti S.J."/>
            <person name="Nasrallah M.E."/>
            <person name="Ortiz D."/>
            <person name="Piller C.R."/>
            <person name="Privatt S.R."/>
            <person name="Schneider S.L."/>
            <person name="Sharp S."/>
            <person name="Smith T.C."/>
            <person name="Stanton J.D."/>
            <person name="Ullery H.E."/>
            <person name="Wilson R.J."/>
            <person name="Serrano M.G."/>
            <person name="Buck G."/>
            <person name="Lee V."/>
            <person name="Wang Y."/>
            <person name="Carvalho R."/>
            <person name="Voegtly L."/>
            <person name="Shi R."/>
            <person name="Duckworth R."/>
            <person name="Johnson A."/>
            <person name="Loviza R."/>
            <person name="Walstead R."/>
            <person name="Shah Z."/>
            <person name="Kiflezghi M."/>
            <person name="Wade K."/>
            <person name="Ball S.L."/>
            <person name="Bradley K.W."/>
            <person name="Asai D.J."/>
            <person name="Bowman C.A."/>
            <person name="Russell D.A."/>
            <person name="Pope W.H."/>
            <person name="Jacobs-Sera D."/>
            <person name="Hendrix R.W."/>
            <person name="Hatfull G.F."/>
        </authorList>
    </citation>
    <scope>NUCLEOTIDE SEQUENCE [LARGE SCALE GENOMIC DNA]</scope>
    <source>
        <strain evidence="2 3">DSM 27648</strain>
    </source>
</reference>
<dbReference type="KEGG" id="llu:AKJ09_09720"/>
<gene>
    <name evidence="2" type="ORF">AKJ09_09720</name>
</gene>